<gene>
    <name evidence="3" type="ORF">F0L17_14260</name>
</gene>
<dbReference type="AlphaFoldDB" id="A0A6G2BD91"/>
<evidence type="ECO:0000256" key="2">
    <source>
        <dbReference type="SAM" id="MobiDB-lite"/>
    </source>
</evidence>
<evidence type="ECO:0000256" key="1">
    <source>
        <dbReference type="SAM" id="Coils"/>
    </source>
</evidence>
<feature type="compositionally biased region" description="Basic and acidic residues" evidence="2">
    <location>
        <begin position="236"/>
        <end position="259"/>
    </location>
</feature>
<proteinExistence type="predicted"/>
<protein>
    <submittedName>
        <fullName evidence="3">Uncharacterized protein</fullName>
    </submittedName>
</protein>
<evidence type="ECO:0000313" key="3">
    <source>
        <dbReference type="EMBL" id="MTE20251.1"/>
    </source>
</evidence>
<evidence type="ECO:0000313" key="4">
    <source>
        <dbReference type="Proteomes" id="UP000473014"/>
    </source>
</evidence>
<dbReference type="RefSeq" id="WP_155071370.1">
    <property type="nucleotide sequence ID" value="NZ_WIXO01000001.1"/>
</dbReference>
<name>A0A6G2BD91_9ACTN</name>
<dbReference type="OrthoDB" id="4339166at2"/>
<feature type="compositionally biased region" description="Basic and acidic residues" evidence="2">
    <location>
        <begin position="47"/>
        <end position="62"/>
    </location>
</feature>
<feature type="region of interest" description="Disordered" evidence="2">
    <location>
        <begin position="39"/>
        <end position="62"/>
    </location>
</feature>
<reference evidence="3 4" key="1">
    <citation type="submission" date="2019-11" db="EMBL/GenBank/DDBJ databases">
        <authorList>
            <person name="Yuan L."/>
        </authorList>
    </citation>
    <scope>NUCLEOTIDE SEQUENCE [LARGE SCALE GENOMIC DNA]</scope>
    <source>
        <strain evidence="3 4">TRM43335</strain>
    </source>
</reference>
<keyword evidence="1" id="KW-0175">Coiled coil</keyword>
<keyword evidence="4" id="KW-1185">Reference proteome</keyword>
<accession>A0A6G2BD91</accession>
<comment type="caution">
    <text evidence="3">The sequence shown here is derived from an EMBL/GenBank/DDBJ whole genome shotgun (WGS) entry which is preliminary data.</text>
</comment>
<dbReference type="EMBL" id="WIXO01000001">
    <property type="protein sequence ID" value="MTE20251.1"/>
    <property type="molecule type" value="Genomic_DNA"/>
</dbReference>
<organism evidence="3 4">
    <name type="scientific">Streptomyces taklimakanensis</name>
    <dbReference type="NCBI Taxonomy" id="2569853"/>
    <lineage>
        <taxon>Bacteria</taxon>
        <taxon>Bacillati</taxon>
        <taxon>Actinomycetota</taxon>
        <taxon>Actinomycetes</taxon>
        <taxon>Kitasatosporales</taxon>
        <taxon>Streptomycetaceae</taxon>
        <taxon>Streptomyces</taxon>
    </lineage>
</organism>
<dbReference type="Proteomes" id="UP000473014">
    <property type="component" value="Unassembled WGS sequence"/>
</dbReference>
<feature type="coiled-coil region" evidence="1">
    <location>
        <begin position="115"/>
        <end position="184"/>
    </location>
</feature>
<feature type="region of interest" description="Disordered" evidence="2">
    <location>
        <begin position="1"/>
        <end position="21"/>
    </location>
</feature>
<feature type="region of interest" description="Disordered" evidence="2">
    <location>
        <begin position="221"/>
        <end position="259"/>
    </location>
</feature>
<sequence>MSAPRSVCTTRPPFDTSHDWRDNGDGTVKCGYCDASRSLSPSGALLPEREDNAPAREPLTAEREAEIRERWTSALYDSIHAFQMAAQLGGLQHAQMRTYLAEHLRDFLLGDEGPVTALLAEVERLRAERDEFCDRVDTLTEVAKGNKRHVAELFAQLQTTQRERDEARARIAELEQHTTTVRAETLSEAANALACLGPVESLTSAPHAWDEAVETLRRMAAESGEPGDVDEMAASLRRDGFGPDEIAEMRHHSTEGGAS</sequence>